<evidence type="ECO:0000313" key="5">
    <source>
        <dbReference type="Proteomes" id="UP000541610"/>
    </source>
</evidence>
<feature type="signal peptide" evidence="3">
    <location>
        <begin position="1"/>
        <end position="17"/>
    </location>
</feature>
<feature type="transmembrane region" description="Helical" evidence="2">
    <location>
        <begin position="580"/>
        <end position="599"/>
    </location>
</feature>
<name>A0A7J6PGW7_PEROL</name>
<evidence type="ECO:0000313" key="4">
    <source>
        <dbReference type="EMBL" id="KAF4694986.1"/>
    </source>
</evidence>
<organism evidence="4 5">
    <name type="scientific">Perkinsus olseni</name>
    <name type="common">Perkinsus atlanticus</name>
    <dbReference type="NCBI Taxonomy" id="32597"/>
    <lineage>
        <taxon>Eukaryota</taxon>
        <taxon>Sar</taxon>
        <taxon>Alveolata</taxon>
        <taxon>Perkinsozoa</taxon>
        <taxon>Perkinsea</taxon>
        <taxon>Perkinsida</taxon>
        <taxon>Perkinsidae</taxon>
        <taxon>Perkinsus</taxon>
    </lineage>
</organism>
<dbReference type="OrthoDB" id="10432386at2759"/>
<dbReference type="Proteomes" id="UP000541610">
    <property type="component" value="Unassembled WGS sequence"/>
</dbReference>
<evidence type="ECO:0000256" key="3">
    <source>
        <dbReference type="SAM" id="SignalP"/>
    </source>
</evidence>
<keyword evidence="2" id="KW-0472">Membrane</keyword>
<dbReference type="AlphaFoldDB" id="A0A7J6PGW7"/>
<evidence type="ECO:0000256" key="2">
    <source>
        <dbReference type="SAM" id="Phobius"/>
    </source>
</evidence>
<gene>
    <name evidence="4" type="ORF">FOZ60_006109</name>
</gene>
<evidence type="ECO:0008006" key="6">
    <source>
        <dbReference type="Google" id="ProtNLM"/>
    </source>
</evidence>
<sequence>MVPIVLQILGAVAMVGAMTSSSSSSSSDPSTAGRSAGGSTASTTTTAAHTPGPTGVMINVTCNVYGAFIPVLHVAVPNIAVVNLPWSCPGLDPRRTISGTGNIGDLEPAMFVDRKLPSARLSPNKVAVTGKMRAYQNFVGKRTVGFYMDQDNIRYKVLMTFDINKNLSAGNLTLFGPESDIFRVRRGEDVTVNLTVEGSGNNSYPSLVCFVSSVTENGKTTVNRDLGNCSDLVDFNGVSSENYDRMQVNVTFKAKTDTAMEAAHLCFAAGDRTGSQFIVPSSMVRIVLQSLSAAVMVNALTTTTTTTSSGSSSPSTAPSTTAPSTSGPTVPYHTLAPASIMNNVTCTVNGDALPVVRVSVPNTAALNLTWSCPGFNPRAISGSGAVGNVDPAMFVDRKLPSASLAPNKITVTGEMRAYQNFAGNRTVGFYLDQNATRYKAFMDFIIEKNPSAEGSGNNSYPSLVCFVSSVTENGKTTVNRDLGTCSDLVDFNGVSSENYDRMQVNVTFKAKTDTAMEAAHLCFAAGDKNWMSLLDYNMGNGTYHGNVRKGVQCLNYIVEGAAPTTAPTIGPTAKPASYSASVYGFINALVFGVIFTLLAQ</sequence>
<keyword evidence="2" id="KW-1133">Transmembrane helix</keyword>
<comment type="caution">
    <text evidence="4">The sequence shown here is derived from an EMBL/GenBank/DDBJ whole genome shotgun (WGS) entry which is preliminary data.</text>
</comment>
<dbReference type="EMBL" id="JABANP010000025">
    <property type="protein sequence ID" value="KAF4694986.1"/>
    <property type="molecule type" value="Genomic_DNA"/>
</dbReference>
<reference evidence="4 5" key="1">
    <citation type="submission" date="2020-04" db="EMBL/GenBank/DDBJ databases">
        <title>Perkinsus olseni comparative genomics.</title>
        <authorList>
            <person name="Bogema D.R."/>
        </authorList>
    </citation>
    <scope>NUCLEOTIDE SEQUENCE [LARGE SCALE GENOMIC DNA]</scope>
    <source>
        <strain evidence="4">00978-12</strain>
    </source>
</reference>
<accession>A0A7J6PGW7</accession>
<feature type="region of interest" description="Disordered" evidence="1">
    <location>
        <begin position="303"/>
        <end position="329"/>
    </location>
</feature>
<keyword evidence="2" id="KW-0812">Transmembrane</keyword>
<evidence type="ECO:0000256" key="1">
    <source>
        <dbReference type="SAM" id="MobiDB-lite"/>
    </source>
</evidence>
<proteinExistence type="predicted"/>
<feature type="region of interest" description="Disordered" evidence="1">
    <location>
        <begin position="20"/>
        <end position="52"/>
    </location>
</feature>
<protein>
    <recommendedName>
        <fullName evidence="6">Protein arginine methyltransferase 10</fullName>
    </recommendedName>
</protein>
<keyword evidence="3" id="KW-0732">Signal</keyword>
<feature type="chain" id="PRO_5029477119" description="Protein arginine methyltransferase 10" evidence="3">
    <location>
        <begin position="18"/>
        <end position="600"/>
    </location>
</feature>